<name>A0ACB8QTS5_9AGAM</name>
<organism evidence="1 2">
    <name type="scientific">Vararia minispora EC-137</name>
    <dbReference type="NCBI Taxonomy" id="1314806"/>
    <lineage>
        <taxon>Eukaryota</taxon>
        <taxon>Fungi</taxon>
        <taxon>Dikarya</taxon>
        <taxon>Basidiomycota</taxon>
        <taxon>Agaricomycotina</taxon>
        <taxon>Agaricomycetes</taxon>
        <taxon>Russulales</taxon>
        <taxon>Lachnocladiaceae</taxon>
        <taxon>Vararia</taxon>
    </lineage>
</organism>
<gene>
    <name evidence="1" type="ORF">K488DRAFT_44086</name>
</gene>
<keyword evidence="2" id="KW-1185">Reference proteome</keyword>
<reference evidence="1" key="1">
    <citation type="submission" date="2021-02" db="EMBL/GenBank/DDBJ databases">
        <authorList>
            <consortium name="DOE Joint Genome Institute"/>
            <person name="Ahrendt S."/>
            <person name="Looney B.P."/>
            <person name="Miyauchi S."/>
            <person name="Morin E."/>
            <person name="Drula E."/>
            <person name="Courty P.E."/>
            <person name="Chicoki N."/>
            <person name="Fauchery L."/>
            <person name="Kohler A."/>
            <person name="Kuo A."/>
            <person name="Labutti K."/>
            <person name="Pangilinan J."/>
            <person name="Lipzen A."/>
            <person name="Riley R."/>
            <person name="Andreopoulos W."/>
            <person name="He G."/>
            <person name="Johnson J."/>
            <person name="Barry K.W."/>
            <person name="Grigoriev I.V."/>
            <person name="Nagy L."/>
            <person name="Hibbett D."/>
            <person name="Henrissat B."/>
            <person name="Matheny P.B."/>
            <person name="Labbe J."/>
            <person name="Martin F."/>
        </authorList>
    </citation>
    <scope>NUCLEOTIDE SEQUENCE</scope>
    <source>
        <strain evidence="1">EC-137</strain>
    </source>
</reference>
<dbReference type="Proteomes" id="UP000814128">
    <property type="component" value="Unassembled WGS sequence"/>
</dbReference>
<evidence type="ECO:0000313" key="2">
    <source>
        <dbReference type="Proteomes" id="UP000814128"/>
    </source>
</evidence>
<keyword evidence="1" id="KW-0378">Hydrolase</keyword>
<reference evidence="1" key="2">
    <citation type="journal article" date="2022" name="New Phytol.">
        <title>Evolutionary transition to the ectomycorrhizal habit in the genomes of a hyperdiverse lineage of mushroom-forming fungi.</title>
        <authorList>
            <person name="Looney B."/>
            <person name="Miyauchi S."/>
            <person name="Morin E."/>
            <person name="Drula E."/>
            <person name="Courty P.E."/>
            <person name="Kohler A."/>
            <person name="Kuo A."/>
            <person name="LaButti K."/>
            <person name="Pangilinan J."/>
            <person name="Lipzen A."/>
            <person name="Riley R."/>
            <person name="Andreopoulos W."/>
            <person name="He G."/>
            <person name="Johnson J."/>
            <person name="Nolan M."/>
            <person name="Tritt A."/>
            <person name="Barry K.W."/>
            <person name="Grigoriev I.V."/>
            <person name="Nagy L.G."/>
            <person name="Hibbett D."/>
            <person name="Henrissat B."/>
            <person name="Matheny P.B."/>
            <person name="Labbe J."/>
            <person name="Martin F.M."/>
        </authorList>
    </citation>
    <scope>NUCLEOTIDE SEQUENCE</scope>
    <source>
        <strain evidence="1">EC-137</strain>
    </source>
</reference>
<protein>
    <submittedName>
        <fullName evidence="1">Ubiquitin carboxyl-terminal hydrolase-domain-containing protein</fullName>
    </submittedName>
</protein>
<comment type="caution">
    <text evidence="1">The sequence shown here is derived from an EMBL/GenBank/DDBJ whole genome shotgun (WGS) entry which is preliminary data.</text>
</comment>
<dbReference type="EMBL" id="MU273490">
    <property type="protein sequence ID" value="KAI0035067.1"/>
    <property type="molecule type" value="Genomic_DNA"/>
</dbReference>
<evidence type="ECO:0000313" key="1">
    <source>
        <dbReference type="EMBL" id="KAI0035067.1"/>
    </source>
</evidence>
<sequence>MASSSSSSSPTYHSIPPITHQRDVFPQQITALAFDPVSDTLWSGSNSGQLSAFYSVLGLRGVSFRVGGTLAVKKIAVDDAVVRACCVAGEGVGCWSKGGLNKWYYRTPMAVTTFSHTVQSSTLAAATPSPELVLLNALTGAPTRIATVPAVVNQLHFASSSLLLTGGSDGFLRCHDPRTGLRVASGESAVRAHASEVQGLQSNGNVVYTTGWALRSGHPVPDPLVKLYDLRTMKALPPVVFPTGPAFINVLPRSSASLVLVSNQGLVNIVDTVNPSNVEFYQLDTPAFISSAAVSPTGAFMAFGDADGVVHLLTAADETVPFNGFEGQPVEWADAPEPLPDINWTDSTPLNTIGLPHYSSLLLSSYTPALVPRPPGPPPKIPPQILAAMKTNDNVAYAPLPRELRGTRNMVRASPTEARGRFRSAKTSGGTEDTPDAGFGAGDDVPRAYRRVEIEYSRFGVEDFDFGFYNKTEYSGLETHILNSYTNALLQVMHYAMPVRALAKSHITTDCAREHCLLCELGFVVRMLEDAHGTNCQSSNFCKAAGFLAQSVNAIELIDYGRDGPELDYAHTIQSFHRFFLDRLVLESTSPPHPVLLPAAFEPDDAPSPVTQLLGLDARTVSVCGSCKARREKRSVTHVLDAVYPRKVRYPPSAGTLTFSQLLTASLARAITHKAHCGACRHYAAFESSRAIAPADLPPFLALNANAHDEDAADTWRDRRGERFLSARVDVAPVEGEEAVEYEIRSIVCKIVAKDKRSHLVALVKVPEAEDPFNSAWYLFNDFLVQNISEDEALSFPGAWKVPAILYLERVDVRGALDLSCLPEKIDMSILSRDTSISLNRDPSLIKHAPLEPYELPTPGTVVAIDAEFVMMQREEVDLRSDGTKTVLRPPRLSLARVSVLRGGGAKEGVPLIDDHIHTSEMIVDYLTEFSGINFGDLDPMVSRFTLTPLKTVYKKLRLLVDSGCIFIGHGLSKDFRIINIFVPPERVIDTVDLYFIRARQRRLSLRFLAWVVLGEVIQEHTHDSIEDARTALRLYKAFQELEANGEFDTKLEEIYREGQKAVRFLVPILPVWADTYVS</sequence>
<proteinExistence type="predicted"/>
<accession>A0ACB8QTS5</accession>